<feature type="compositionally biased region" description="Basic and acidic residues" evidence="1">
    <location>
        <begin position="22"/>
        <end position="36"/>
    </location>
</feature>
<feature type="region of interest" description="Disordered" evidence="1">
    <location>
        <begin position="1"/>
        <end position="39"/>
    </location>
</feature>
<sequence length="84" mass="9531">MSFLSNESLVSKNISGRSSQVAKDHARPSHDGEPTHKGKNRMFYYKYCPSYGTQNTSNFKQLLSKYEIVTDTLRTVDIPSNLTL</sequence>
<name>A0AA40B0Y5_9PEZI</name>
<feature type="compositionally biased region" description="Polar residues" evidence="1">
    <location>
        <begin position="1"/>
        <end position="21"/>
    </location>
</feature>
<evidence type="ECO:0000313" key="2">
    <source>
        <dbReference type="EMBL" id="KAK0725650.1"/>
    </source>
</evidence>
<gene>
    <name evidence="2" type="ORF">B0H67DRAFT_571079</name>
</gene>
<reference evidence="2" key="1">
    <citation type="submission" date="2023-06" db="EMBL/GenBank/DDBJ databases">
        <title>Genome-scale phylogeny and comparative genomics of the fungal order Sordariales.</title>
        <authorList>
            <consortium name="Lawrence Berkeley National Laboratory"/>
            <person name="Hensen N."/>
            <person name="Bonometti L."/>
            <person name="Westerberg I."/>
            <person name="Brannstrom I.O."/>
            <person name="Guillou S."/>
            <person name="Cros-Aarteil S."/>
            <person name="Calhoun S."/>
            <person name="Haridas S."/>
            <person name="Kuo A."/>
            <person name="Mondo S."/>
            <person name="Pangilinan J."/>
            <person name="Riley R."/>
            <person name="Labutti K."/>
            <person name="Andreopoulos B."/>
            <person name="Lipzen A."/>
            <person name="Chen C."/>
            <person name="Yanf M."/>
            <person name="Daum C."/>
            <person name="Ng V."/>
            <person name="Clum A."/>
            <person name="Steindorff A."/>
            <person name="Ohm R."/>
            <person name="Martin F."/>
            <person name="Silar P."/>
            <person name="Natvig D."/>
            <person name="Lalanne C."/>
            <person name="Gautier V."/>
            <person name="Ament-Velasquez S.L."/>
            <person name="Kruys A."/>
            <person name="Hutchinson M.I."/>
            <person name="Powell A.J."/>
            <person name="Barry K."/>
            <person name="Miller A.N."/>
            <person name="Grigoriev I.V."/>
            <person name="Debuchy R."/>
            <person name="Gladieux P."/>
            <person name="Thoren M.H."/>
            <person name="Johannesson H."/>
        </authorList>
    </citation>
    <scope>NUCLEOTIDE SEQUENCE</scope>
    <source>
        <strain evidence="2">SMH4607-1</strain>
    </source>
</reference>
<evidence type="ECO:0000313" key="3">
    <source>
        <dbReference type="Proteomes" id="UP001172102"/>
    </source>
</evidence>
<dbReference type="AlphaFoldDB" id="A0AA40B0Y5"/>
<proteinExistence type="predicted"/>
<keyword evidence="3" id="KW-1185">Reference proteome</keyword>
<comment type="caution">
    <text evidence="2">The sequence shown here is derived from an EMBL/GenBank/DDBJ whole genome shotgun (WGS) entry which is preliminary data.</text>
</comment>
<accession>A0AA40B0Y5</accession>
<dbReference type="EMBL" id="JAUKUA010000002">
    <property type="protein sequence ID" value="KAK0725650.1"/>
    <property type="molecule type" value="Genomic_DNA"/>
</dbReference>
<protein>
    <submittedName>
        <fullName evidence="2">Uncharacterized protein</fullName>
    </submittedName>
</protein>
<organism evidence="2 3">
    <name type="scientific">Lasiosphaeris hirsuta</name>
    <dbReference type="NCBI Taxonomy" id="260670"/>
    <lineage>
        <taxon>Eukaryota</taxon>
        <taxon>Fungi</taxon>
        <taxon>Dikarya</taxon>
        <taxon>Ascomycota</taxon>
        <taxon>Pezizomycotina</taxon>
        <taxon>Sordariomycetes</taxon>
        <taxon>Sordariomycetidae</taxon>
        <taxon>Sordariales</taxon>
        <taxon>Lasiosphaeriaceae</taxon>
        <taxon>Lasiosphaeris</taxon>
    </lineage>
</organism>
<dbReference type="Proteomes" id="UP001172102">
    <property type="component" value="Unassembled WGS sequence"/>
</dbReference>
<evidence type="ECO:0000256" key="1">
    <source>
        <dbReference type="SAM" id="MobiDB-lite"/>
    </source>
</evidence>